<dbReference type="AlphaFoldDB" id="A0A438DVX1"/>
<dbReference type="PANTHER" id="PTHR36892:SF1">
    <property type="entry name" value="OS05G0518200 PROTEIN"/>
    <property type="match status" value="1"/>
</dbReference>
<gene>
    <name evidence="1" type="ORF">CK203_109994</name>
</gene>
<name>A0A438DVX1_VITVI</name>
<accession>A0A438DVX1</accession>
<comment type="caution">
    <text evidence="1">The sequence shown here is derived from an EMBL/GenBank/DDBJ whole genome shotgun (WGS) entry which is preliminary data.</text>
</comment>
<evidence type="ECO:0000313" key="2">
    <source>
        <dbReference type="Proteomes" id="UP000288805"/>
    </source>
</evidence>
<proteinExistence type="predicted"/>
<protein>
    <submittedName>
        <fullName evidence="1">Uncharacterized protein</fullName>
    </submittedName>
</protein>
<reference evidence="1 2" key="1">
    <citation type="journal article" date="2018" name="PLoS Genet.">
        <title>Population sequencing reveals clonal diversity and ancestral inbreeding in the grapevine cultivar Chardonnay.</title>
        <authorList>
            <person name="Roach M.J."/>
            <person name="Johnson D.L."/>
            <person name="Bohlmann J."/>
            <person name="van Vuuren H.J."/>
            <person name="Jones S.J."/>
            <person name="Pretorius I.S."/>
            <person name="Schmidt S.A."/>
            <person name="Borneman A.R."/>
        </authorList>
    </citation>
    <scope>NUCLEOTIDE SEQUENCE [LARGE SCALE GENOMIC DNA]</scope>
    <source>
        <strain evidence="2">cv. Chardonnay</strain>
        <tissue evidence="1">Leaf</tissue>
    </source>
</reference>
<dbReference type="EMBL" id="QGNW01001475">
    <property type="protein sequence ID" value="RVW39656.1"/>
    <property type="molecule type" value="Genomic_DNA"/>
</dbReference>
<organism evidence="1 2">
    <name type="scientific">Vitis vinifera</name>
    <name type="common">Grape</name>
    <dbReference type="NCBI Taxonomy" id="29760"/>
    <lineage>
        <taxon>Eukaryota</taxon>
        <taxon>Viridiplantae</taxon>
        <taxon>Streptophyta</taxon>
        <taxon>Embryophyta</taxon>
        <taxon>Tracheophyta</taxon>
        <taxon>Spermatophyta</taxon>
        <taxon>Magnoliopsida</taxon>
        <taxon>eudicotyledons</taxon>
        <taxon>Gunneridae</taxon>
        <taxon>Pentapetalae</taxon>
        <taxon>rosids</taxon>
        <taxon>Vitales</taxon>
        <taxon>Vitaceae</taxon>
        <taxon>Viteae</taxon>
        <taxon>Vitis</taxon>
    </lineage>
</organism>
<dbReference type="Proteomes" id="UP000288805">
    <property type="component" value="Unassembled WGS sequence"/>
</dbReference>
<evidence type="ECO:0000313" key="1">
    <source>
        <dbReference type="EMBL" id="RVW39656.1"/>
    </source>
</evidence>
<sequence>MLICKKGESCSTPKLIAEHQKPVLPLRGILKNQTKVRSGQNPTTCNMQGSSQVNPCIHQSGRHVTFSDVGTPSTVMDQDMESEKEFAVEINESDDDVSLGIEKGSEVQPIIEKDQLPDICDHVDIQSFLRPHTSQEKAKHLSDKSLSLGQFASMVLICTNLYP</sequence>
<dbReference type="PANTHER" id="PTHR36892">
    <property type="entry name" value="OS01G0201800 PROTEIN"/>
    <property type="match status" value="1"/>
</dbReference>